<sequence length="542" mass="59454">MFSSIDPRPPTYRTFTSELLTILTVTFAQTMNQASTTNILPMMNSLSDSFPDVTENDKSWFMASLPLTSGAFILISGKFGDLYGLKKVMISGILWSAVWCLISALSSYSHNVVFFCIARSFQGIGLAFMLPNGIGIIGTTYPPGLRKALVFSAIGACAPFGATMGVIFGGLCTDLSHWTTGFYVQCGSLFGMAALAWYGLPSDKERLAIMNQGRHTDEKKKGMDWIGSILGVTGLVLFNFAWNQAPAVGWGEPYIIVLLIIGVLSLALFFVAEKYVAYPLIPSEIMNLHLLLILGTIAFGWASFGIWTYFYWAFMLNLKMWSPLDTGISYIPLLIFGVIAAFLVSALITRVRPSFILILAMIGFFSGIIMLAQTPVHQTYYRMLLGQMILLSFGMDLSFPAASLILSDNLPPQHQGMASSLVSTFINYSMSISLGVAGTASSEVMKKWVKSHSGYTELQYLEKQYRVSMYVGVGFAGIAVGLAFLLHLLSYVWEKQVEAEADKLEETGPDNRLSRTATNRSSAHRAEVGYSLIRSASKKSQA</sequence>
<feature type="transmembrane region" description="Helical" evidence="6">
    <location>
        <begin position="254"/>
        <end position="276"/>
    </location>
</feature>
<feature type="transmembrane region" description="Helical" evidence="6">
    <location>
        <begin position="112"/>
        <end position="137"/>
    </location>
</feature>
<feature type="transmembrane region" description="Helical" evidence="6">
    <location>
        <begin position="88"/>
        <end position="106"/>
    </location>
</feature>
<dbReference type="InterPro" id="IPR020846">
    <property type="entry name" value="MFS_dom"/>
</dbReference>
<dbReference type="PANTHER" id="PTHR42718:SF14">
    <property type="entry name" value="AMINOTRIAZOLE RESISTANCE PROTEIN"/>
    <property type="match status" value="1"/>
</dbReference>
<keyword evidence="4 6" id="KW-0472">Membrane</keyword>
<feature type="transmembrane region" description="Helical" evidence="6">
    <location>
        <begin position="149"/>
        <end position="170"/>
    </location>
</feature>
<dbReference type="Proteomes" id="UP000774326">
    <property type="component" value="Unassembled WGS sequence"/>
</dbReference>
<feature type="transmembrane region" description="Helical" evidence="6">
    <location>
        <begin position="182"/>
        <end position="201"/>
    </location>
</feature>
<comment type="subcellular location">
    <subcellularLocation>
        <location evidence="1">Membrane</location>
        <topology evidence="1">Multi-pass membrane protein</topology>
    </subcellularLocation>
</comment>
<keyword evidence="9" id="KW-1185">Reference proteome</keyword>
<dbReference type="PANTHER" id="PTHR42718">
    <property type="entry name" value="MAJOR FACILITATOR SUPERFAMILY MULTIDRUG TRANSPORTER MFSC"/>
    <property type="match status" value="1"/>
</dbReference>
<evidence type="ECO:0000256" key="3">
    <source>
        <dbReference type="ARBA" id="ARBA00022989"/>
    </source>
</evidence>
<evidence type="ECO:0000256" key="2">
    <source>
        <dbReference type="ARBA" id="ARBA00022692"/>
    </source>
</evidence>
<dbReference type="EMBL" id="JAEUBG010004033">
    <property type="protein sequence ID" value="KAH3682035.1"/>
    <property type="molecule type" value="Genomic_DNA"/>
</dbReference>
<evidence type="ECO:0000256" key="4">
    <source>
        <dbReference type="ARBA" id="ARBA00023136"/>
    </source>
</evidence>
<dbReference type="GO" id="GO:0022857">
    <property type="term" value="F:transmembrane transporter activity"/>
    <property type="evidence" value="ECO:0007669"/>
    <property type="project" value="InterPro"/>
</dbReference>
<proteinExistence type="predicted"/>
<dbReference type="AlphaFoldDB" id="A0A9P8Q2M7"/>
<protein>
    <recommendedName>
        <fullName evidence="7">Major facilitator superfamily (MFS) profile domain-containing protein</fullName>
    </recommendedName>
</protein>
<evidence type="ECO:0000256" key="1">
    <source>
        <dbReference type="ARBA" id="ARBA00004141"/>
    </source>
</evidence>
<organism evidence="8 9">
    <name type="scientific">Wickerhamomyces pijperi</name>
    <name type="common">Yeast</name>
    <name type="synonym">Pichia pijperi</name>
    <dbReference type="NCBI Taxonomy" id="599730"/>
    <lineage>
        <taxon>Eukaryota</taxon>
        <taxon>Fungi</taxon>
        <taxon>Dikarya</taxon>
        <taxon>Ascomycota</taxon>
        <taxon>Saccharomycotina</taxon>
        <taxon>Saccharomycetes</taxon>
        <taxon>Phaffomycetales</taxon>
        <taxon>Wickerhamomycetaceae</taxon>
        <taxon>Wickerhamomyces</taxon>
    </lineage>
</organism>
<feature type="domain" description="Major facilitator superfamily (MFS) profile" evidence="7">
    <location>
        <begin position="21"/>
        <end position="491"/>
    </location>
</feature>
<feature type="transmembrane region" description="Helical" evidence="6">
    <location>
        <begin position="330"/>
        <end position="348"/>
    </location>
</feature>
<dbReference type="GO" id="GO:0016020">
    <property type="term" value="C:membrane"/>
    <property type="evidence" value="ECO:0007669"/>
    <property type="project" value="UniProtKB-SubCell"/>
</dbReference>
<name>A0A9P8Q2M7_WICPI</name>
<keyword evidence="2 6" id="KW-0812">Transmembrane</keyword>
<dbReference type="InterPro" id="IPR011701">
    <property type="entry name" value="MFS"/>
</dbReference>
<feature type="region of interest" description="Disordered" evidence="5">
    <location>
        <begin position="503"/>
        <end position="542"/>
    </location>
</feature>
<reference evidence="8" key="2">
    <citation type="submission" date="2021-01" db="EMBL/GenBank/DDBJ databases">
        <authorList>
            <person name="Schikora-Tamarit M.A."/>
        </authorList>
    </citation>
    <scope>NUCLEOTIDE SEQUENCE</scope>
    <source>
        <strain evidence="8">CBS2887</strain>
    </source>
</reference>
<feature type="transmembrane region" description="Helical" evidence="6">
    <location>
        <begin position="60"/>
        <end position="76"/>
    </location>
</feature>
<feature type="transmembrane region" description="Helical" evidence="6">
    <location>
        <begin position="222"/>
        <end position="242"/>
    </location>
</feature>
<dbReference type="Gene3D" id="1.20.1250.20">
    <property type="entry name" value="MFS general substrate transporter like domains"/>
    <property type="match status" value="2"/>
</dbReference>
<feature type="transmembrane region" description="Helical" evidence="6">
    <location>
        <begin position="418"/>
        <end position="440"/>
    </location>
</feature>
<dbReference type="InterPro" id="IPR036259">
    <property type="entry name" value="MFS_trans_sf"/>
</dbReference>
<dbReference type="Pfam" id="PF07690">
    <property type="entry name" value="MFS_1"/>
    <property type="match status" value="1"/>
</dbReference>
<gene>
    <name evidence="8" type="ORF">WICPIJ_007000</name>
</gene>
<dbReference type="PROSITE" id="PS50850">
    <property type="entry name" value="MFS"/>
    <property type="match status" value="1"/>
</dbReference>
<feature type="transmembrane region" description="Helical" evidence="6">
    <location>
        <begin position="288"/>
        <end position="310"/>
    </location>
</feature>
<dbReference type="SUPFAM" id="SSF103473">
    <property type="entry name" value="MFS general substrate transporter"/>
    <property type="match status" value="1"/>
</dbReference>
<evidence type="ECO:0000259" key="7">
    <source>
        <dbReference type="PROSITE" id="PS50850"/>
    </source>
</evidence>
<evidence type="ECO:0000256" key="5">
    <source>
        <dbReference type="SAM" id="MobiDB-lite"/>
    </source>
</evidence>
<keyword evidence="3 6" id="KW-1133">Transmembrane helix</keyword>
<evidence type="ECO:0000256" key="6">
    <source>
        <dbReference type="SAM" id="Phobius"/>
    </source>
</evidence>
<evidence type="ECO:0000313" key="8">
    <source>
        <dbReference type="EMBL" id="KAH3682035.1"/>
    </source>
</evidence>
<accession>A0A9P8Q2M7</accession>
<comment type="caution">
    <text evidence="8">The sequence shown here is derived from an EMBL/GenBank/DDBJ whole genome shotgun (WGS) entry which is preliminary data.</text>
</comment>
<feature type="transmembrane region" description="Helical" evidence="6">
    <location>
        <begin position="467"/>
        <end position="493"/>
    </location>
</feature>
<evidence type="ECO:0000313" key="9">
    <source>
        <dbReference type="Proteomes" id="UP000774326"/>
    </source>
</evidence>
<feature type="transmembrane region" description="Helical" evidence="6">
    <location>
        <begin position="355"/>
        <end position="372"/>
    </location>
</feature>
<reference evidence="8" key="1">
    <citation type="journal article" date="2021" name="Open Biol.">
        <title>Shared evolutionary footprints suggest mitochondrial oxidative damage underlies multiple complex I losses in fungi.</title>
        <authorList>
            <person name="Schikora-Tamarit M.A."/>
            <person name="Marcet-Houben M."/>
            <person name="Nosek J."/>
            <person name="Gabaldon T."/>
        </authorList>
    </citation>
    <scope>NUCLEOTIDE SEQUENCE</scope>
    <source>
        <strain evidence="8">CBS2887</strain>
    </source>
</reference>
<dbReference type="OrthoDB" id="2130629at2759"/>
<feature type="transmembrane region" description="Helical" evidence="6">
    <location>
        <begin position="384"/>
        <end position="406"/>
    </location>
</feature>